<dbReference type="Proteomes" id="UP000186218">
    <property type="component" value="Unassembled WGS sequence"/>
</dbReference>
<evidence type="ECO:0000313" key="8">
    <source>
        <dbReference type="Proteomes" id="UP000186218"/>
    </source>
</evidence>
<keyword evidence="2" id="KW-1003">Cell membrane</keyword>
<name>A0A1N7FT31_9NOCA</name>
<dbReference type="EMBL" id="FTNT01000006">
    <property type="protein sequence ID" value="SIS03416.1"/>
    <property type="molecule type" value="Genomic_DNA"/>
</dbReference>
<accession>A0A1N7FT31</accession>
<protein>
    <submittedName>
        <fullName evidence="7">Putative copper resistance protein D</fullName>
    </submittedName>
</protein>
<feature type="transmembrane region" description="Helical" evidence="6">
    <location>
        <begin position="158"/>
        <end position="174"/>
    </location>
</feature>
<feature type="transmembrane region" description="Helical" evidence="6">
    <location>
        <begin position="44"/>
        <end position="64"/>
    </location>
</feature>
<evidence type="ECO:0000256" key="6">
    <source>
        <dbReference type="SAM" id="Phobius"/>
    </source>
</evidence>
<dbReference type="GO" id="GO:0005886">
    <property type="term" value="C:plasma membrane"/>
    <property type="evidence" value="ECO:0007669"/>
    <property type="project" value="UniProtKB-SubCell"/>
</dbReference>
<comment type="subcellular location">
    <subcellularLocation>
        <location evidence="1">Cell membrane</location>
        <topology evidence="1">Multi-pass membrane protein</topology>
    </subcellularLocation>
</comment>
<evidence type="ECO:0000256" key="4">
    <source>
        <dbReference type="ARBA" id="ARBA00022989"/>
    </source>
</evidence>
<evidence type="ECO:0000256" key="2">
    <source>
        <dbReference type="ARBA" id="ARBA00022475"/>
    </source>
</evidence>
<gene>
    <name evidence="7" type="ORF">SAMN05445060_2255</name>
</gene>
<keyword evidence="8" id="KW-1185">Reference proteome</keyword>
<organism evidence="7 8">
    <name type="scientific">Williamsia sterculiae</name>
    <dbReference type="NCBI Taxonomy" id="1344003"/>
    <lineage>
        <taxon>Bacteria</taxon>
        <taxon>Bacillati</taxon>
        <taxon>Actinomycetota</taxon>
        <taxon>Actinomycetes</taxon>
        <taxon>Mycobacteriales</taxon>
        <taxon>Nocardiaceae</taxon>
        <taxon>Williamsia</taxon>
    </lineage>
</organism>
<dbReference type="STRING" id="1344003.SAMN05445060_2255"/>
<evidence type="ECO:0000256" key="3">
    <source>
        <dbReference type="ARBA" id="ARBA00022692"/>
    </source>
</evidence>
<keyword evidence="3 6" id="KW-0812">Transmembrane</keyword>
<evidence type="ECO:0000313" key="7">
    <source>
        <dbReference type="EMBL" id="SIS03416.1"/>
    </source>
</evidence>
<dbReference type="Pfam" id="PF09678">
    <property type="entry name" value="Caa3_CtaG"/>
    <property type="match status" value="1"/>
</dbReference>
<feature type="transmembrane region" description="Helical" evidence="6">
    <location>
        <begin position="186"/>
        <end position="207"/>
    </location>
</feature>
<dbReference type="AlphaFoldDB" id="A0A1N7FT31"/>
<feature type="transmembrane region" description="Helical" evidence="6">
    <location>
        <begin position="120"/>
        <end position="138"/>
    </location>
</feature>
<proteinExistence type="predicted"/>
<evidence type="ECO:0000256" key="1">
    <source>
        <dbReference type="ARBA" id="ARBA00004651"/>
    </source>
</evidence>
<feature type="transmembrane region" description="Helical" evidence="6">
    <location>
        <begin position="12"/>
        <end position="32"/>
    </location>
</feature>
<reference evidence="7 8" key="1">
    <citation type="submission" date="2017-01" db="EMBL/GenBank/DDBJ databases">
        <authorList>
            <person name="Mah S.A."/>
            <person name="Swanson W.J."/>
            <person name="Moy G.W."/>
            <person name="Vacquier V.D."/>
        </authorList>
    </citation>
    <scope>NUCLEOTIDE SEQUENCE [LARGE SCALE GENOMIC DNA]</scope>
    <source>
        <strain evidence="7 8">CPCC 203464</strain>
    </source>
</reference>
<feature type="transmembrane region" description="Helical" evidence="6">
    <location>
        <begin position="242"/>
        <end position="264"/>
    </location>
</feature>
<sequence length="324" mass="35205">MHMGEPSVWGSWTLTPIVWALMAVASAGYLGAATRRPGWPVLRTLSWVAAMLFLVVAVNSSLAMFGHHLFWAHMVIHLVMITVVPLPLVLAQPIRLALEVLPDAAAARVRAVLTARPTRLLTSPVVGVPLYAAVLVMTHLTGFQQAMTAHMWVHDLELVLYLVSGYLLLLPLIGGEFSGHDLSYPIRFFALLLAMGPDTLVGVTLMMTDHQQAPGFADSRMGWPPGGLANPDALADQSAAGAIMWFGGDGLMMTLLVIVAWQWIKAEGSRADDRPARRASWIESARRQSLGAGEGASDVDLDDDDAALERYNAMLARLNERQSR</sequence>
<evidence type="ECO:0000256" key="5">
    <source>
        <dbReference type="ARBA" id="ARBA00023136"/>
    </source>
</evidence>
<keyword evidence="5 6" id="KW-0472">Membrane</keyword>
<feature type="transmembrane region" description="Helical" evidence="6">
    <location>
        <begin position="70"/>
        <end position="91"/>
    </location>
</feature>
<dbReference type="InterPro" id="IPR019108">
    <property type="entry name" value="Caa3_assmbl_CtaG-rel"/>
</dbReference>
<keyword evidence="4 6" id="KW-1133">Transmembrane helix</keyword>